<proteinExistence type="predicted"/>
<feature type="compositionally biased region" description="Acidic residues" evidence="1">
    <location>
        <begin position="19"/>
        <end position="44"/>
    </location>
</feature>
<sequence>MPKTKEAPMAASEEFPVILDDDLPEGFDPDTLDCNCDQEDDHEH</sequence>
<organism evidence="2">
    <name type="scientific">Jonesiaceae bacterium BS-20</name>
    <dbReference type="NCBI Taxonomy" id="3120821"/>
    <lineage>
        <taxon>Bacteria</taxon>
        <taxon>Bacillati</taxon>
        <taxon>Actinomycetota</taxon>
        <taxon>Actinomycetes</taxon>
        <taxon>Micrococcales</taxon>
        <taxon>Jonesiaceae</taxon>
    </lineage>
</organism>
<evidence type="ECO:0000256" key="1">
    <source>
        <dbReference type="SAM" id="MobiDB-lite"/>
    </source>
</evidence>
<dbReference type="EMBL" id="CP146203">
    <property type="protein sequence ID" value="XBH21621.1"/>
    <property type="molecule type" value="Genomic_DNA"/>
</dbReference>
<protein>
    <submittedName>
        <fullName evidence="2">Uncharacterized protein</fullName>
    </submittedName>
</protein>
<gene>
    <name evidence="2" type="ORF">V5R04_15655</name>
</gene>
<name>A0AAU7DWI0_9MICO</name>
<evidence type="ECO:0000313" key="2">
    <source>
        <dbReference type="EMBL" id="XBH21621.1"/>
    </source>
</evidence>
<feature type="region of interest" description="Disordered" evidence="1">
    <location>
        <begin position="1"/>
        <end position="44"/>
    </location>
</feature>
<reference evidence="2" key="1">
    <citation type="submission" date="2024-02" db="EMBL/GenBank/DDBJ databases">
        <title>Tomenella chthoni gen. nov. sp. nov., a member of the family Jonesiaceae isolated from bat guano.</title>
        <authorList>
            <person name="Miller S.L."/>
            <person name="King J."/>
            <person name="Sankaranarayanan K."/>
            <person name="Lawson P.A."/>
        </authorList>
    </citation>
    <scope>NUCLEOTIDE SEQUENCE</scope>
    <source>
        <strain evidence="2">BS-20</strain>
    </source>
</reference>
<accession>A0AAU7DWI0</accession>
<dbReference type="AlphaFoldDB" id="A0AAU7DWI0"/>